<evidence type="ECO:0000313" key="4">
    <source>
        <dbReference type="Proteomes" id="UP000019678"/>
    </source>
</evidence>
<organism evidence="3 4">
    <name type="scientific">Chondromyces apiculatus DSM 436</name>
    <dbReference type="NCBI Taxonomy" id="1192034"/>
    <lineage>
        <taxon>Bacteria</taxon>
        <taxon>Pseudomonadati</taxon>
        <taxon>Myxococcota</taxon>
        <taxon>Polyangia</taxon>
        <taxon>Polyangiales</taxon>
        <taxon>Polyangiaceae</taxon>
        <taxon>Chondromyces</taxon>
    </lineage>
</organism>
<dbReference type="GO" id="GO:0004175">
    <property type="term" value="F:endopeptidase activity"/>
    <property type="evidence" value="ECO:0007669"/>
    <property type="project" value="TreeGrafter"/>
</dbReference>
<dbReference type="Pfam" id="PF03572">
    <property type="entry name" value="Peptidase_S41"/>
    <property type="match status" value="1"/>
</dbReference>
<reference evidence="3 4" key="1">
    <citation type="submission" date="2013-05" db="EMBL/GenBank/DDBJ databases">
        <title>Genome assembly of Chondromyces apiculatus DSM 436.</title>
        <authorList>
            <person name="Sharma G."/>
            <person name="Khatri I."/>
            <person name="Kaur C."/>
            <person name="Mayilraj S."/>
            <person name="Subramanian S."/>
        </authorList>
    </citation>
    <scope>NUCLEOTIDE SEQUENCE [LARGE SCALE GENOMIC DNA]</scope>
    <source>
        <strain evidence="3 4">DSM 436</strain>
    </source>
</reference>
<feature type="compositionally biased region" description="Low complexity" evidence="1">
    <location>
        <begin position="480"/>
        <end position="492"/>
    </location>
</feature>
<dbReference type="STRING" id="1192034.CAP_4099"/>
<dbReference type="Gene3D" id="3.90.226.10">
    <property type="entry name" value="2-enoyl-CoA Hydratase, Chain A, domain 1"/>
    <property type="match status" value="1"/>
</dbReference>
<dbReference type="PANTHER" id="PTHR32060">
    <property type="entry name" value="TAIL-SPECIFIC PROTEASE"/>
    <property type="match status" value="1"/>
</dbReference>
<dbReference type="OrthoDB" id="5185672at2"/>
<feature type="region of interest" description="Disordered" evidence="1">
    <location>
        <begin position="464"/>
        <end position="500"/>
    </location>
</feature>
<comment type="caution">
    <text evidence="3">The sequence shown here is derived from an EMBL/GenBank/DDBJ whole genome shotgun (WGS) entry which is preliminary data.</text>
</comment>
<dbReference type="InterPro" id="IPR029045">
    <property type="entry name" value="ClpP/crotonase-like_dom_sf"/>
</dbReference>
<dbReference type="eggNOG" id="COG0793">
    <property type="taxonomic scope" value="Bacteria"/>
</dbReference>
<dbReference type="GO" id="GO:0008236">
    <property type="term" value="F:serine-type peptidase activity"/>
    <property type="evidence" value="ECO:0007669"/>
    <property type="project" value="InterPro"/>
</dbReference>
<gene>
    <name evidence="3" type="ORF">CAP_4099</name>
</gene>
<dbReference type="PANTHER" id="PTHR32060:SF22">
    <property type="entry name" value="CARBOXYL-TERMINAL-PROCESSING PEPTIDASE 3, CHLOROPLASTIC"/>
    <property type="match status" value="1"/>
</dbReference>
<evidence type="ECO:0000256" key="1">
    <source>
        <dbReference type="SAM" id="MobiDB-lite"/>
    </source>
</evidence>
<protein>
    <recommendedName>
        <fullName evidence="2">Tail specific protease domain-containing protein</fullName>
    </recommendedName>
</protein>
<dbReference type="SUPFAM" id="SSF52096">
    <property type="entry name" value="ClpP/crotonase"/>
    <property type="match status" value="1"/>
</dbReference>
<dbReference type="Proteomes" id="UP000019678">
    <property type="component" value="Unassembled WGS sequence"/>
</dbReference>
<dbReference type="InterPro" id="IPR005151">
    <property type="entry name" value="Tail-specific_protease"/>
</dbReference>
<proteinExistence type="predicted"/>
<accession>A0A017TH73</accession>
<dbReference type="GO" id="GO:0006508">
    <property type="term" value="P:proteolysis"/>
    <property type="evidence" value="ECO:0007669"/>
    <property type="project" value="InterPro"/>
</dbReference>
<keyword evidence="4" id="KW-1185">Reference proteome</keyword>
<feature type="domain" description="Tail specific protease" evidence="2">
    <location>
        <begin position="229"/>
        <end position="444"/>
    </location>
</feature>
<dbReference type="EMBL" id="ASRX01000003">
    <property type="protein sequence ID" value="EYF08569.1"/>
    <property type="molecule type" value="Genomic_DNA"/>
</dbReference>
<evidence type="ECO:0000313" key="3">
    <source>
        <dbReference type="EMBL" id="EYF08569.1"/>
    </source>
</evidence>
<name>A0A017TH73_9BACT</name>
<evidence type="ECO:0000259" key="2">
    <source>
        <dbReference type="Pfam" id="PF03572"/>
    </source>
</evidence>
<sequence length="500" mass="51529">MATAALVGALGLAHAGCAAGVAQTPEPSWRIADGAFDRDPRPVSAVEAEADLLAAVRVFEEAYAGLEEGPRTPDAATLAAAQAAVRGQAQWDPAALTRFLRDVLGAEDGHLAFGYGGHAPLRLLGGERRKPFVSAHVARVEADGAVWLGGERLSGCAFGAGGVEILPTLEGQFVLSVFAAEGAPAPVPCKRAGGGQASLPLRAAVMEAVPRRRGVAEAVTLERRGEVPVLSIRTFESAAAEALEGLPAMAGTLRESPGFVLDLRGNGGGNYRYAEAFLLALTSEPMQRLSEREVLSAAAAEGRANSARRRLGQGGVPAAAEARFVEHIGMLEALAAELRARGAGREDVVTPGEVVRGHAEGPLRGRAVLLVDGGCASACEMLVSLARQLPSTIVAGQPTRGGMAVGEVALFALPRSGIQVSFGTRAFRDALGDFEELRGFVPDVWIEGRDALAEAVALAAGSKTPAGEVDGRRARRAGRRGTSAAGRGAGLRTGRRPHAG</sequence>
<dbReference type="AlphaFoldDB" id="A0A017TH73"/>